<protein>
    <recommendedName>
        <fullName evidence="4">HNH endonuclease</fullName>
    </recommendedName>
</protein>
<accession>A0A0M4CZS8</accession>
<organism evidence="2 3">
    <name type="scientific">Corynebacterium deserti GIMN1.010</name>
    <dbReference type="NCBI Taxonomy" id="931089"/>
    <lineage>
        <taxon>Bacteria</taxon>
        <taxon>Bacillati</taxon>
        <taxon>Actinomycetota</taxon>
        <taxon>Actinomycetes</taxon>
        <taxon>Mycobacteriales</taxon>
        <taxon>Corynebacteriaceae</taxon>
        <taxon>Corynebacterium</taxon>
    </lineage>
</organism>
<dbReference type="Proteomes" id="UP000068067">
    <property type="component" value="Chromosome"/>
</dbReference>
<evidence type="ECO:0000313" key="3">
    <source>
        <dbReference type="Proteomes" id="UP000068067"/>
    </source>
</evidence>
<feature type="region of interest" description="Disordered" evidence="1">
    <location>
        <begin position="106"/>
        <end position="166"/>
    </location>
</feature>
<dbReference type="AlphaFoldDB" id="A0A0M4CZS8"/>
<dbReference type="STRING" id="931089.CDES_14060"/>
<evidence type="ECO:0008006" key="4">
    <source>
        <dbReference type="Google" id="ProtNLM"/>
    </source>
</evidence>
<sequence>MSKLPTPCVRCGQPTKGACDCIKPKTVNDHIKQKPTRKQRGYDYAWEKLSLRARKLQPFCTDCNTTEDLQADHSVQAWERKAKGLPIRLQDIDVVCGTCNRARGAARGLNARRDTKPSNDTYIPKHAKSRSDSHTAPQGTIPKQEQPEPDGPNSSVNYFPYDWTDE</sequence>
<name>A0A0M4CZS8_9CORY</name>
<dbReference type="KEGG" id="cdx:CDES_14060"/>
<evidence type="ECO:0000256" key="1">
    <source>
        <dbReference type="SAM" id="MobiDB-lite"/>
    </source>
</evidence>
<feature type="compositionally biased region" description="Polar residues" evidence="1">
    <location>
        <begin position="134"/>
        <end position="143"/>
    </location>
</feature>
<reference evidence="2 3" key="1">
    <citation type="submission" date="2014-08" db="EMBL/GenBank/DDBJ databases">
        <title>Complete genome sequence of Corynebacterium deserti GIMN1.010 (=DSM 45689), isolated from desert sand in western China.</title>
        <authorList>
            <person name="Ruckert C."/>
            <person name="Albersmeier A."/>
            <person name="Kalinowski J."/>
        </authorList>
    </citation>
    <scope>NUCLEOTIDE SEQUENCE [LARGE SCALE GENOMIC DNA]</scope>
    <source>
        <strain evidence="2 3">GIMN1.010</strain>
    </source>
</reference>
<proteinExistence type="predicted"/>
<dbReference type="PATRIC" id="fig|931089.4.peg.2843"/>
<dbReference type="EMBL" id="CP009220">
    <property type="protein sequence ID" value="ALC07137.1"/>
    <property type="molecule type" value="Genomic_DNA"/>
</dbReference>
<gene>
    <name evidence="2" type="ORF">CDES_14060</name>
</gene>
<evidence type="ECO:0000313" key="2">
    <source>
        <dbReference type="EMBL" id="ALC07137.1"/>
    </source>
</evidence>
<keyword evidence="3" id="KW-1185">Reference proteome</keyword>